<keyword evidence="1" id="KW-1133">Transmembrane helix</keyword>
<reference evidence="2 3" key="1">
    <citation type="submission" date="2020-08" db="EMBL/GenBank/DDBJ databases">
        <authorList>
            <person name="Koutsovoulos G."/>
            <person name="Danchin GJ E."/>
        </authorList>
    </citation>
    <scope>NUCLEOTIDE SEQUENCE [LARGE SCALE GENOMIC DNA]</scope>
</reference>
<organism evidence="2 3">
    <name type="scientific">Meloidogyne enterolobii</name>
    <name type="common">Root-knot nematode worm</name>
    <name type="synonym">Meloidogyne mayaguensis</name>
    <dbReference type="NCBI Taxonomy" id="390850"/>
    <lineage>
        <taxon>Eukaryota</taxon>
        <taxon>Metazoa</taxon>
        <taxon>Ecdysozoa</taxon>
        <taxon>Nematoda</taxon>
        <taxon>Chromadorea</taxon>
        <taxon>Rhabditida</taxon>
        <taxon>Tylenchina</taxon>
        <taxon>Tylenchomorpha</taxon>
        <taxon>Tylenchoidea</taxon>
        <taxon>Meloidogynidae</taxon>
        <taxon>Meloidogyninae</taxon>
        <taxon>Meloidogyne</taxon>
    </lineage>
</organism>
<evidence type="ECO:0000313" key="2">
    <source>
        <dbReference type="EMBL" id="CAD2173212.1"/>
    </source>
</evidence>
<sequence length="42" mass="5413">MTFRTYFIFCLYYINVVFIFKLLVFRYRIYLNLFCFYCINLN</sequence>
<keyword evidence="1" id="KW-0812">Transmembrane</keyword>
<feature type="transmembrane region" description="Helical" evidence="1">
    <location>
        <begin position="6"/>
        <end position="24"/>
    </location>
</feature>
<dbReference type="Proteomes" id="UP000580250">
    <property type="component" value="Unassembled WGS sequence"/>
</dbReference>
<dbReference type="EMBL" id="CAJEWN010000214">
    <property type="protein sequence ID" value="CAD2173212.1"/>
    <property type="molecule type" value="Genomic_DNA"/>
</dbReference>
<proteinExistence type="predicted"/>
<accession>A0A6V7VEC1</accession>
<evidence type="ECO:0000313" key="3">
    <source>
        <dbReference type="Proteomes" id="UP000580250"/>
    </source>
</evidence>
<comment type="caution">
    <text evidence="2">The sequence shown here is derived from an EMBL/GenBank/DDBJ whole genome shotgun (WGS) entry which is preliminary data.</text>
</comment>
<gene>
    <name evidence="2" type="ORF">MENT_LOCUS24808</name>
</gene>
<evidence type="ECO:0000256" key="1">
    <source>
        <dbReference type="SAM" id="Phobius"/>
    </source>
</evidence>
<name>A0A6V7VEC1_MELEN</name>
<dbReference type="AlphaFoldDB" id="A0A6V7VEC1"/>
<protein>
    <submittedName>
        <fullName evidence="2">Uncharacterized protein</fullName>
    </submittedName>
</protein>
<keyword evidence="1" id="KW-0472">Membrane</keyword>